<keyword evidence="4" id="KW-0238">DNA-binding</keyword>
<sequence>MSWERELEGFVRQRGDALVGYAYLLAGDLAAAQDLVQEGLVRTWTRRRGGGDVEWLEAYVRRCILHAFVDGRRRAHRWRDVQHLVAAPERSADLQAGADDRDAVLAALAHLTARQRACVVLRFYEDLAVREVADRLDVSEGTVKRYLHDANQALAPLLGPTALAAEDLPTTNGGTR</sequence>
<dbReference type="EMBL" id="BJVQ01000006">
    <property type="protein sequence ID" value="GEL45623.1"/>
    <property type="molecule type" value="Genomic_DNA"/>
</dbReference>
<dbReference type="InterPro" id="IPR013249">
    <property type="entry name" value="RNA_pol_sigma70_r4_t2"/>
</dbReference>
<dbReference type="EMBL" id="JACHDN010000001">
    <property type="protein sequence ID" value="MBB5472440.1"/>
    <property type="molecule type" value="Genomic_DNA"/>
</dbReference>
<dbReference type="InterPro" id="IPR039425">
    <property type="entry name" value="RNA_pol_sigma-70-like"/>
</dbReference>
<evidence type="ECO:0000259" key="6">
    <source>
        <dbReference type="Pfam" id="PF04542"/>
    </source>
</evidence>
<evidence type="ECO:0000313" key="9">
    <source>
        <dbReference type="EMBL" id="MBB5472440.1"/>
    </source>
</evidence>
<evidence type="ECO:0000313" key="11">
    <source>
        <dbReference type="Proteomes" id="UP000564629"/>
    </source>
</evidence>
<evidence type="ECO:0000313" key="8">
    <source>
        <dbReference type="EMBL" id="GEL45623.1"/>
    </source>
</evidence>
<dbReference type="Pfam" id="PF08281">
    <property type="entry name" value="Sigma70_r4_2"/>
    <property type="match status" value="1"/>
</dbReference>
<dbReference type="Proteomes" id="UP000321723">
    <property type="component" value="Unassembled WGS sequence"/>
</dbReference>
<dbReference type="InterPro" id="IPR036388">
    <property type="entry name" value="WH-like_DNA-bd_sf"/>
</dbReference>
<evidence type="ECO:0000256" key="1">
    <source>
        <dbReference type="ARBA" id="ARBA00010641"/>
    </source>
</evidence>
<dbReference type="InterPro" id="IPR013325">
    <property type="entry name" value="RNA_pol_sigma_r2"/>
</dbReference>
<dbReference type="Gene3D" id="1.10.1740.10">
    <property type="match status" value="1"/>
</dbReference>
<dbReference type="InterPro" id="IPR007627">
    <property type="entry name" value="RNA_pol_sigma70_r2"/>
</dbReference>
<dbReference type="GO" id="GO:0003677">
    <property type="term" value="F:DNA binding"/>
    <property type="evidence" value="ECO:0007669"/>
    <property type="project" value="UniProtKB-KW"/>
</dbReference>
<dbReference type="Pfam" id="PF04542">
    <property type="entry name" value="Sigma70_r2"/>
    <property type="match status" value="1"/>
</dbReference>
<reference evidence="8 10" key="1">
    <citation type="submission" date="2019-07" db="EMBL/GenBank/DDBJ databases">
        <title>Whole genome shotgun sequence of Cellulomonas hominis NBRC 16055.</title>
        <authorList>
            <person name="Hosoyama A."/>
            <person name="Uohara A."/>
            <person name="Ohji S."/>
            <person name="Ichikawa N."/>
        </authorList>
    </citation>
    <scope>NUCLEOTIDE SEQUENCE [LARGE SCALE GENOMIC DNA]</scope>
    <source>
        <strain evidence="8 10">NBRC 16055</strain>
    </source>
</reference>
<comment type="caution">
    <text evidence="8">The sequence shown here is derived from an EMBL/GenBank/DDBJ whole genome shotgun (WGS) entry which is preliminary data.</text>
</comment>
<organism evidence="8 10">
    <name type="scientific">Cellulomonas hominis</name>
    <dbReference type="NCBI Taxonomy" id="156981"/>
    <lineage>
        <taxon>Bacteria</taxon>
        <taxon>Bacillati</taxon>
        <taxon>Actinomycetota</taxon>
        <taxon>Actinomycetes</taxon>
        <taxon>Micrococcales</taxon>
        <taxon>Cellulomonadaceae</taxon>
        <taxon>Cellulomonas</taxon>
    </lineage>
</organism>
<dbReference type="OrthoDB" id="3688906at2"/>
<evidence type="ECO:0000256" key="5">
    <source>
        <dbReference type="ARBA" id="ARBA00023163"/>
    </source>
</evidence>
<reference evidence="9 11" key="2">
    <citation type="submission" date="2020-08" db="EMBL/GenBank/DDBJ databases">
        <title>Sequencing the genomes of 1000 actinobacteria strains.</title>
        <authorList>
            <person name="Klenk H.-P."/>
        </authorList>
    </citation>
    <scope>NUCLEOTIDE SEQUENCE [LARGE SCALE GENOMIC DNA]</scope>
    <source>
        <strain evidence="9 11">DSM 9581</strain>
    </source>
</reference>
<dbReference type="InterPro" id="IPR014284">
    <property type="entry name" value="RNA_pol_sigma-70_dom"/>
</dbReference>
<feature type="domain" description="RNA polymerase sigma factor 70 region 4 type 2" evidence="7">
    <location>
        <begin position="102"/>
        <end position="150"/>
    </location>
</feature>
<dbReference type="CDD" id="cd06171">
    <property type="entry name" value="Sigma70_r4"/>
    <property type="match status" value="1"/>
</dbReference>
<dbReference type="InterPro" id="IPR013324">
    <property type="entry name" value="RNA_pol_sigma_r3/r4-like"/>
</dbReference>
<proteinExistence type="inferred from homology"/>
<dbReference type="SUPFAM" id="SSF88946">
    <property type="entry name" value="Sigma2 domain of RNA polymerase sigma factors"/>
    <property type="match status" value="1"/>
</dbReference>
<dbReference type="RefSeq" id="WP_146833769.1">
    <property type="nucleotide sequence ID" value="NZ_BJVQ01000006.1"/>
</dbReference>
<name>A0A511F8R6_9CELL</name>
<dbReference type="GO" id="GO:0006352">
    <property type="term" value="P:DNA-templated transcription initiation"/>
    <property type="evidence" value="ECO:0007669"/>
    <property type="project" value="InterPro"/>
</dbReference>
<dbReference type="GO" id="GO:0016987">
    <property type="term" value="F:sigma factor activity"/>
    <property type="evidence" value="ECO:0007669"/>
    <property type="project" value="UniProtKB-KW"/>
</dbReference>
<keyword evidence="3" id="KW-0731">Sigma factor</keyword>
<comment type="similarity">
    <text evidence="1">Belongs to the sigma-70 factor family. ECF subfamily.</text>
</comment>
<protein>
    <submittedName>
        <fullName evidence="9">RNA polymerase sigma-70 factor (ECF subfamily)</fullName>
    </submittedName>
    <submittedName>
        <fullName evidence="8">RNA polymerase subunit sigma-24</fullName>
    </submittedName>
</protein>
<dbReference type="AlphaFoldDB" id="A0A511F8R6"/>
<evidence type="ECO:0000259" key="7">
    <source>
        <dbReference type="Pfam" id="PF08281"/>
    </source>
</evidence>
<dbReference type="PANTHER" id="PTHR43133:SF50">
    <property type="entry name" value="ECF RNA POLYMERASE SIGMA FACTOR SIGM"/>
    <property type="match status" value="1"/>
</dbReference>
<dbReference type="Proteomes" id="UP000564629">
    <property type="component" value="Unassembled WGS sequence"/>
</dbReference>
<keyword evidence="5" id="KW-0804">Transcription</keyword>
<dbReference type="PANTHER" id="PTHR43133">
    <property type="entry name" value="RNA POLYMERASE ECF-TYPE SIGMA FACTO"/>
    <property type="match status" value="1"/>
</dbReference>
<evidence type="ECO:0000313" key="10">
    <source>
        <dbReference type="Proteomes" id="UP000321723"/>
    </source>
</evidence>
<accession>A0A511F8R6</accession>
<dbReference type="SUPFAM" id="SSF88659">
    <property type="entry name" value="Sigma3 and sigma4 domains of RNA polymerase sigma factors"/>
    <property type="match status" value="1"/>
</dbReference>
<feature type="domain" description="RNA polymerase sigma-70 region 2" evidence="6">
    <location>
        <begin position="11"/>
        <end position="77"/>
    </location>
</feature>
<dbReference type="NCBIfam" id="TIGR02937">
    <property type="entry name" value="sigma70-ECF"/>
    <property type="match status" value="1"/>
</dbReference>
<dbReference type="Gene3D" id="1.10.10.10">
    <property type="entry name" value="Winged helix-like DNA-binding domain superfamily/Winged helix DNA-binding domain"/>
    <property type="match status" value="1"/>
</dbReference>
<keyword evidence="2" id="KW-0805">Transcription regulation</keyword>
<keyword evidence="10" id="KW-1185">Reference proteome</keyword>
<gene>
    <name evidence="8" type="ORF">CHO01_07390</name>
    <name evidence="9" type="ORF">HNR08_001176</name>
</gene>
<evidence type="ECO:0000256" key="3">
    <source>
        <dbReference type="ARBA" id="ARBA00023082"/>
    </source>
</evidence>
<evidence type="ECO:0000256" key="2">
    <source>
        <dbReference type="ARBA" id="ARBA00023015"/>
    </source>
</evidence>
<evidence type="ECO:0000256" key="4">
    <source>
        <dbReference type="ARBA" id="ARBA00023125"/>
    </source>
</evidence>